<keyword evidence="2 10" id="KW-0723">Serine/threonine-protein kinase</keyword>
<dbReference type="SMART" id="SM00220">
    <property type="entry name" value="S_TKc"/>
    <property type="match status" value="1"/>
</dbReference>
<dbReference type="GO" id="GO:0035556">
    <property type="term" value="P:intracellular signal transduction"/>
    <property type="evidence" value="ECO:0007669"/>
    <property type="project" value="TreeGrafter"/>
</dbReference>
<dbReference type="Gene3D" id="3.30.200.20">
    <property type="entry name" value="Phosphorylase Kinase, domain 1"/>
    <property type="match status" value="1"/>
</dbReference>
<dbReference type="OrthoDB" id="2502876at2759"/>
<dbReference type="PROSITE" id="PS50011">
    <property type="entry name" value="PROTEIN_KINASE_DOM"/>
    <property type="match status" value="1"/>
</dbReference>
<evidence type="ECO:0000256" key="1">
    <source>
        <dbReference type="ARBA" id="ARBA00012513"/>
    </source>
</evidence>
<comment type="catalytic activity">
    <reaction evidence="7">
        <text>L-threonyl-[protein] + ATP = O-phospho-L-threonyl-[protein] + ADP + H(+)</text>
        <dbReference type="Rhea" id="RHEA:46608"/>
        <dbReference type="Rhea" id="RHEA-COMP:11060"/>
        <dbReference type="Rhea" id="RHEA-COMP:11605"/>
        <dbReference type="ChEBI" id="CHEBI:15378"/>
        <dbReference type="ChEBI" id="CHEBI:30013"/>
        <dbReference type="ChEBI" id="CHEBI:30616"/>
        <dbReference type="ChEBI" id="CHEBI:61977"/>
        <dbReference type="ChEBI" id="CHEBI:456216"/>
        <dbReference type="EC" id="2.7.11.1"/>
    </reaction>
</comment>
<keyword evidence="4 9" id="KW-0547">Nucleotide-binding</keyword>
<dbReference type="eggNOG" id="KOG0616">
    <property type="taxonomic scope" value="Eukaryota"/>
</dbReference>
<evidence type="ECO:0000256" key="6">
    <source>
        <dbReference type="ARBA" id="ARBA00022840"/>
    </source>
</evidence>
<dbReference type="InterPro" id="IPR011009">
    <property type="entry name" value="Kinase-like_dom_sf"/>
</dbReference>
<dbReference type="PROSITE" id="PS00108">
    <property type="entry name" value="PROTEIN_KINASE_ST"/>
    <property type="match status" value="1"/>
</dbReference>
<dbReference type="SUPFAM" id="SSF56112">
    <property type="entry name" value="Protein kinase-like (PK-like)"/>
    <property type="match status" value="1"/>
</dbReference>
<keyword evidence="13" id="KW-1185">Reference proteome</keyword>
<dbReference type="InterPro" id="IPR017441">
    <property type="entry name" value="Protein_kinase_ATP_BS"/>
</dbReference>
<comment type="similarity">
    <text evidence="10">Belongs to the protein kinase superfamily.</text>
</comment>
<dbReference type="GeneID" id="18936786"/>
<evidence type="ECO:0000256" key="4">
    <source>
        <dbReference type="ARBA" id="ARBA00022741"/>
    </source>
</evidence>
<proteinExistence type="inferred from homology"/>
<dbReference type="KEGG" id="mlr:MELLADRAFT_94122"/>
<dbReference type="STRING" id="747676.F4S6J6"/>
<dbReference type="HOGENOM" id="CLU_000288_63_5_1"/>
<dbReference type="EC" id="2.7.11.1" evidence="1"/>
<keyword evidence="5" id="KW-0418">Kinase</keyword>
<dbReference type="InterPro" id="IPR050236">
    <property type="entry name" value="Ser_Thr_kinase_AGC"/>
</dbReference>
<organism evidence="13">
    <name type="scientific">Melampsora larici-populina (strain 98AG31 / pathotype 3-4-7)</name>
    <name type="common">Poplar leaf rust fungus</name>
    <dbReference type="NCBI Taxonomy" id="747676"/>
    <lineage>
        <taxon>Eukaryota</taxon>
        <taxon>Fungi</taxon>
        <taxon>Dikarya</taxon>
        <taxon>Basidiomycota</taxon>
        <taxon>Pucciniomycotina</taxon>
        <taxon>Pucciniomycetes</taxon>
        <taxon>Pucciniales</taxon>
        <taxon>Melampsoraceae</taxon>
        <taxon>Melampsora</taxon>
    </lineage>
</organism>
<evidence type="ECO:0000256" key="5">
    <source>
        <dbReference type="ARBA" id="ARBA00022777"/>
    </source>
</evidence>
<feature type="binding site" evidence="9">
    <location>
        <position position="42"/>
    </location>
    <ligand>
        <name>ATP</name>
        <dbReference type="ChEBI" id="CHEBI:30616"/>
    </ligand>
</feature>
<reference evidence="13" key="1">
    <citation type="journal article" date="2011" name="Proc. Natl. Acad. Sci. U.S.A.">
        <title>Obligate biotrophy features unraveled by the genomic analysis of rust fungi.</title>
        <authorList>
            <person name="Duplessis S."/>
            <person name="Cuomo C.A."/>
            <person name="Lin Y.-C."/>
            <person name="Aerts A."/>
            <person name="Tisserant E."/>
            <person name="Veneault-Fourrey C."/>
            <person name="Joly D.L."/>
            <person name="Hacquard S."/>
            <person name="Amselem J."/>
            <person name="Cantarel B.L."/>
            <person name="Chiu R."/>
            <person name="Coutinho P.M."/>
            <person name="Feau N."/>
            <person name="Field M."/>
            <person name="Frey P."/>
            <person name="Gelhaye E."/>
            <person name="Goldberg J."/>
            <person name="Grabherr M.G."/>
            <person name="Kodira C.D."/>
            <person name="Kohler A."/>
            <person name="Kuees U."/>
            <person name="Lindquist E.A."/>
            <person name="Lucas S.M."/>
            <person name="Mago R."/>
            <person name="Mauceli E."/>
            <person name="Morin E."/>
            <person name="Murat C."/>
            <person name="Pangilinan J.L."/>
            <person name="Park R."/>
            <person name="Pearson M."/>
            <person name="Quesneville H."/>
            <person name="Rouhier N."/>
            <person name="Sakthikumar S."/>
            <person name="Salamov A.A."/>
            <person name="Schmutz J."/>
            <person name="Selles B."/>
            <person name="Shapiro H."/>
            <person name="Tanguay P."/>
            <person name="Tuskan G.A."/>
            <person name="Henrissat B."/>
            <person name="Van de Peer Y."/>
            <person name="Rouze P."/>
            <person name="Ellis J.G."/>
            <person name="Dodds P.N."/>
            <person name="Schein J.E."/>
            <person name="Zhong S."/>
            <person name="Hamelin R.C."/>
            <person name="Grigoriev I.V."/>
            <person name="Szabo L.J."/>
            <person name="Martin F."/>
        </authorList>
    </citation>
    <scope>NUCLEOTIDE SEQUENCE [LARGE SCALE GENOMIC DNA]</scope>
    <source>
        <strain evidence="13">98AG31 / pathotype 3-4-7</strain>
    </source>
</reference>
<dbReference type="AlphaFoldDB" id="F4S6J6"/>
<evidence type="ECO:0000256" key="10">
    <source>
        <dbReference type="RuleBase" id="RU000304"/>
    </source>
</evidence>
<feature type="domain" description="Protein kinase" evidence="11">
    <location>
        <begin position="13"/>
        <end position="240"/>
    </location>
</feature>
<dbReference type="GO" id="GO:0004674">
    <property type="term" value="F:protein serine/threonine kinase activity"/>
    <property type="evidence" value="ECO:0007669"/>
    <property type="project" value="UniProtKB-KW"/>
</dbReference>
<dbReference type="InterPro" id="IPR000719">
    <property type="entry name" value="Prot_kinase_dom"/>
</dbReference>
<dbReference type="InterPro" id="IPR008271">
    <property type="entry name" value="Ser/Thr_kinase_AS"/>
</dbReference>
<gene>
    <name evidence="12" type="ORF">MELLADRAFT_94122</name>
</gene>
<dbReference type="InParanoid" id="F4S6J6"/>
<evidence type="ECO:0000256" key="2">
    <source>
        <dbReference type="ARBA" id="ARBA00022527"/>
    </source>
</evidence>
<comment type="catalytic activity">
    <reaction evidence="8">
        <text>L-seryl-[protein] + ATP = O-phospho-L-seryl-[protein] + ADP + H(+)</text>
        <dbReference type="Rhea" id="RHEA:17989"/>
        <dbReference type="Rhea" id="RHEA-COMP:9863"/>
        <dbReference type="Rhea" id="RHEA-COMP:11604"/>
        <dbReference type="ChEBI" id="CHEBI:15378"/>
        <dbReference type="ChEBI" id="CHEBI:29999"/>
        <dbReference type="ChEBI" id="CHEBI:30616"/>
        <dbReference type="ChEBI" id="CHEBI:83421"/>
        <dbReference type="ChEBI" id="CHEBI:456216"/>
        <dbReference type="EC" id="2.7.11.1"/>
    </reaction>
</comment>
<dbReference type="Proteomes" id="UP000001072">
    <property type="component" value="Unassembled WGS sequence"/>
</dbReference>
<dbReference type="Pfam" id="PF00069">
    <property type="entry name" value="Pkinase"/>
    <property type="match status" value="1"/>
</dbReference>
<dbReference type="RefSeq" id="XP_007417000.1">
    <property type="nucleotide sequence ID" value="XM_007416938.1"/>
</dbReference>
<accession>F4S6J6</accession>
<dbReference type="PANTHER" id="PTHR24356:SF1">
    <property type="entry name" value="SERINE_THREONINE-PROTEIN KINASE GREATWALL"/>
    <property type="match status" value="1"/>
</dbReference>
<evidence type="ECO:0000313" key="12">
    <source>
        <dbReference type="EMBL" id="EGF99747.1"/>
    </source>
</evidence>
<dbReference type="VEuPathDB" id="FungiDB:MELLADRAFT_94122"/>
<dbReference type="PROSITE" id="PS00107">
    <property type="entry name" value="PROTEIN_KINASE_ATP"/>
    <property type="match status" value="1"/>
</dbReference>
<evidence type="ECO:0000256" key="3">
    <source>
        <dbReference type="ARBA" id="ARBA00022679"/>
    </source>
</evidence>
<evidence type="ECO:0000259" key="11">
    <source>
        <dbReference type="PROSITE" id="PS50011"/>
    </source>
</evidence>
<name>F4S6J6_MELLP</name>
<evidence type="ECO:0000256" key="9">
    <source>
        <dbReference type="PROSITE-ProRule" id="PRU10141"/>
    </source>
</evidence>
<dbReference type="Gene3D" id="1.10.510.10">
    <property type="entry name" value="Transferase(Phosphotransferase) domain 1"/>
    <property type="match status" value="1"/>
</dbReference>
<dbReference type="GO" id="GO:0005524">
    <property type="term" value="F:ATP binding"/>
    <property type="evidence" value="ECO:0007669"/>
    <property type="project" value="UniProtKB-UniRule"/>
</dbReference>
<evidence type="ECO:0000313" key="13">
    <source>
        <dbReference type="Proteomes" id="UP000001072"/>
    </source>
</evidence>
<evidence type="ECO:0000256" key="7">
    <source>
        <dbReference type="ARBA" id="ARBA00047899"/>
    </source>
</evidence>
<keyword evidence="3" id="KW-0808">Transferase</keyword>
<evidence type="ECO:0000256" key="8">
    <source>
        <dbReference type="ARBA" id="ARBA00048679"/>
    </source>
</evidence>
<protein>
    <recommendedName>
        <fullName evidence="1">non-specific serine/threonine protein kinase</fullName>
        <ecNumber evidence="1">2.7.11.1</ecNumber>
    </recommendedName>
</protein>
<dbReference type="PANTHER" id="PTHR24356">
    <property type="entry name" value="SERINE/THREONINE-PROTEIN KINASE"/>
    <property type="match status" value="1"/>
</dbReference>
<dbReference type="EMBL" id="GL883155">
    <property type="protein sequence ID" value="EGF99747.1"/>
    <property type="molecule type" value="Genomic_DNA"/>
</dbReference>
<sequence>MSLINFSPTLPGYKFMKQIGEGSYGEVWAAYSLEHQKMCAIKLIPNANMVNYMSVEKILDSELRGLEAGGELYQCSLTYNRRLWPTKHVKFFVAELAVVLDHLHRKNIVYRDLKPDNVLVNSNGHVKLTDFGLAQYIWDIETGVLVGTLQYMSPEMLGGREYGFETDWYSLGCLAFEMLTASYPGSIDKAYSVPDSSQREKIRIPFGIDSICQEFVNRLLEFNPSQRISSLDQIKLDPWMKDFDWDSIEKIEIPASFEPKKINQFDLPKK</sequence>
<keyword evidence="6 9" id="KW-0067">ATP-binding</keyword>